<dbReference type="RefSeq" id="WP_095043060.1">
    <property type="nucleotide sequence ID" value="NZ_LN890655.1"/>
</dbReference>
<sequence>MNLKAFQKSREMLLTTITQGLFQDERVVAAWLLGSDARGESDAVSDIDLSVAIVDAHSQTLCRREEMVTARPADERLALFSQFGEPVNVHENNHNAPPGGTFTSILYRSAHIVDWILVPSSQAQRPDTSLLLFERVPIPRRQPLAPPEPGRFAVQVAEQVAFFWMMSAVVAKYLVRGDLGFARCRLDELWPLVRYVECSLNGREYVYHRGLNLSWSVCPSLEEVRDVLVSLGDKMEAQMAIAGTLGIALQPAPREALGALLELVKGEDEVTKAEYKLEELLAGITPENLHAEFDLGELNDR</sequence>
<evidence type="ECO:0000313" key="2">
    <source>
        <dbReference type="Proteomes" id="UP000215027"/>
    </source>
</evidence>
<keyword evidence="2" id="KW-1185">Reference proteome</keyword>
<gene>
    <name evidence="1" type="ORF">CFX0092_A1720</name>
</gene>
<name>A0A160T3K7_9CHLR</name>
<dbReference type="Gene3D" id="3.30.460.10">
    <property type="entry name" value="Beta Polymerase, domain 2"/>
    <property type="match status" value="1"/>
</dbReference>
<protein>
    <submittedName>
        <fullName evidence="1">Uncharacterized protein</fullName>
    </submittedName>
</protein>
<dbReference type="KEGG" id="pbf:CFX0092_A1720"/>
<proteinExistence type="predicted"/>
<dbReference type="Proteomes" id="UP000215027">
    <property type="component" value="Chromosome I"/>
</dbReference>
<reference evidence="1" key="1">
    <citation type="submission" date="2016-01" db="EMBL/GenBank/DDBJ databases">
        <authorList>
            <person name="Mcilroy J.S."/>
            <person name="Karst M S."/>
            <person name="Albertsen M."/>
        </authorList>
    </citation>
    <scope>NUCLEOTIDE SEQUENCE</scope>
    <source>
        <strain evidence="1">Cfx-K</strain>
    </source>
</reference>
<evidence type="ECO:0000313" key="1">
    <source>
        <dbReference type="EMBL" id="CUS03598.2"/>
    </source>
</evidence>
<dbReference type="AlphaFoldDB" id="A0A160T3K7"/>
<dbReference type="OrthoDB" id="154100at2"/>
<accession>A0A160T3K7</accession>
<dbReference type="SUPFAM" id="SSF81301">
    <property type="entry name" value="Nucleotidyltransferase"/>
    <property type="match status" value="1"/>
</dbReference>
<dbReference type="EMBL" id="LN890655">
    <property type="protein sequence ID" value="CUS03598.2"/>
    <property type="molecule type" value="Genomic_DNA"/>
</dbReference>
<dbReference type="InterPro" id="IPR043519">
    <property type="entry name" value="NT_sf"/>
</dbReference>
<organism evidence="1 2">
    <name type="scientific">Candidatus Promineifilum breve</name>
    <dbReference type="NCBI Taxonomy" id="1806508"/>
    <lineage>
        <taxon>Bacteria</taxon>
        <taxon>Bacillati</taxon>
        <taxon>Chloroflexota</taxon>
        <taxon>Ardenticatenia</taxon>
        <taxon>Candidatus Promineifilales</taxon>
        <taxon>Candidatus Promineifilaceae</taxon>
        <taxon>Candidatus Promineifilum</taxon>
    </lineage>
</organism>